<dbReference type="PANTHER" id="PTHR43304:SF1">
    <property type="entry name" value="PAC DOMAIN-CONTAINING PROTEIN"/>
    <property type="match status" value="1"/>
</dbReference>
<dbReference type="Pfam" id="PF05227">
    <property type="entry name" value="CHASE3"/>
    <property type="match status" value="1"/>
</dbReference>
<dbReference type="Gene3D" id="1.10.287.130">
    <property type="match status" value="1"/>
</dbReference>
<dbReference type="InterPro" id="IPR036097">
    <property type="entry name" value="HisK_dim/P_sf"/>
</dbReference>
<comment type="catalytic activity">
    <reaction evidence="1">
        <text>ATP + protein L-histidine = ADP + protein N-phospho-L-histidine.</text>
        <dbReference type="EC" id="2.7.13.3"/>
    </reaction>
</comment>
<sequence length="485" mass="56105">MNKLTSPRLLSRTLNEDQLSWAIRFLFVISVILIIILSFSYHSINRELIYFSERVDHSHKVLDKINEININLYEVTYYGRGYLILADSTNRRQLVSKVHKLPLRTKELAWLVKDNNAQIIKTKALINALLPYRQKIMRFAVENPLEYTAARRTTLLRNGTTSTQQVRNMLDEMALIEHKLMTTRVQSRNNYKQQIFRFNWVIMGVALAFLLSSFILLERELKRNKLYKFELEKKVENLNRSNNELEQFAYVASHDLQEPLRKIRSFTDLLVAKSKSTLSVEAGLMLEKIEKSAIRMQLLIDDLLLFSRLIDNTLEAEAVDLNGVIREVKSSLSESIRETSATIHTSYLPTVIGYPSQLIQLFQNLISNSIKYSKEGMSPMIDISYTEVPGHQTPHARPRSSTDETTFYCITLKDNGIGFKKEYAEKIFVIFQRLHSQEKFQGSGIGLAICRKVISNHKGYIVSEGEEGQGAKFYIYLPKENLFTR</sequence>
<keyword evidence="3" id="KW-0597">Phosphoprotein</keyword>
<dbReference type="Proteomes" id="UP000479293">
    <property type="component" value="Unassembled WGS sequence"/>
</dbReference>
<evidence type="ECO:0000256" key="2">
    <source>
        <dbReference type="ARBA" id="ARBA00012438"/>
    </source>
</evidence>
<evidence type="ECO:0000259" key="7">
    <source>
        <dbReference type="PROSITE" id="PS50109"/>
    </source>
</evidence>
<dbReference type="SUPFAM" id="SSF47384">
    <property type="entry name" value="Homodimeric domain of signal transducing histidine kinase"/>
    <property type="match status" value="1"/>
</dbReference>
<dbReference type="Pfam" id="PF02518">
    <property type="entry name" value="HATPase_c"/>
    <property type="match status" value="1"/>
</dbReference>
<reference evidence="8 9" key="1">
    <citation type="submission" date="2019-10" db="EMBL/GenBank/DDBJ databases">
        <title>Draft Genome Sequence of Cytophagaceae sp. SJW1-29.</title>
        <authorList>
            <person name="Choi A."/>
        </authorList>
    </citation>
    <scope>NUCLEOTIDE SEQUENCE [LARGE SCALE GENOMIC DNA]</scope>
    <source>
        <strain evidence="8 9">SJW1-29</strain>
    </source>
</reference>
<evidence type="ECO:0000256" key="1">
    <source>
        <dbReference type="ARBA" id="ARBA00000085"/>
    </source>
</evidence>
<gene>
    <name evidence="8" type="ORF">GBK04_05115</name>
</gene>
<keyword evidence="6" id="KW-0472">Membrane</keyword>
<keyword evidence="4" id="KW-0808">Transferase</keyword>
<evidence type="ECO:0000256" key="6">
    <source>
        <dbReference type="SAM" id="Phobius"/>
    </source>
</evidence>
<protein>
    <recommendedName>
        <fullName evidence="2">histidine kinase</fullName>
        <ecNumber evidence="2">2.7.13.3</ecNumber>
    </recommendedName>
</protein>
<proteinExistence type="predicted"/>
<evidence type="ECO:0000256" key="5">
    <source>
        <dbReference type="ARBA" id="ARBA00022777"/>
    </source>
</evidence>
<dbReference type="PROSITE" id="PS50109">
    <property type="entry name" value="HIS_KIN"/>
    <property type="match status" value="1"/>
</dbReference>
<dbReference type="InterPro" id="IPR003661">
    <property type="entry name" value="HisK_dim/P_dom"/>
</dbReference>
<dbReference type="RefSeq" id="WP_152757459.1">
    <property type="nucleotide sequence ID" value="NZ_WHLY01000002.1"/>
</dbReference>
<evidence type="ECO:0000256" key="4">
    <source>
        <dbReference type="ARBA" id="ARBA00022679"/>
    </source>
</evidence>
<accession>A0A7C9FBK4</accession>
<evidence type="ECO:0000313" key="8">
    <source>
        <dbReference type="EMBL" id="MPR32750.1"/>
    </source>
</evidence>
<dbReference type="AlphaFoldDB" id="A0A7C9FBK4"/>
<organism evidence="8 9">
    <name type="scientific">Salmonirosea aquatica</name>
    <dbReference type="NCBI Taxonomy" id="2654236"/>
    <lineage>
        <taxon>Bacteria</taxon>
        <taxon>Pseudomonadati</taxon>
        <taxon>Bacteroidota</taxon>
        <taxon>Cytophagia</taxon>
        <taxon>Cytophagales</taxon>
        <taxon>Spirosomataceae</taxon>
        <taxon>Salmonirosea</taxon>
    </lineage>
</organism>
<dbReference type="InterPro" id="IPR052162">
    <property type="entry name" value="Sensor_kinase/Photoreceptor"/>
</dbReference>
<dbReference type="InterPro" id="IPR005467">
    <property type="entry name" value="His_kinase_dom"/>
</dbReference>
<dbReference type="GO" id="GO:0000155">
    <property type="term" value="F:phosphorelay sensor kinase activity"/>
    <property type="evidence" value="ECO:0007669"/>
    <property type="project" value="InterPro"/>
</dbReference>
<feature type="transmembrane region" description="Helical" evidence="6">
    <location>
        <begin position="198"/>
        <end position="217"/>
    </location>
</feature>
<name>A0A7C9FBK4_9BACT</name>
<dbReference type="PANTHER" id="PTHR43304">
    <property type="entry name" value="PHYTOCHROME-LIKE PROTEIN CPH1"/>
    <property type="match status" value="1"/>
</dbReference>
<dbReference type="PRINTS" id="PR00344">
    <property type="entry name" value="BCTRLSENSOR"/>
</dbReference>
<evidence type="ECO:0000313" key="9">
    <source>
        <dbReference type="Proteomes" id="UP000479293"/>
    </source>
</evidence>
<keyword evidence="5" id="KW-0418">Kinase</keyword>
<dbReference type="InterPro" id="IPR036890">
    <property type="entry name" value="HATPase_C_sf"/>
</dbReference>
<keyword evidence="6" id="KW-0812">Transmembrane</keyword>
<keyword evidence="9" id="KW-1185">Reference proteome</keyword>
<feature type="transmembrane region" description="Helical" evidence="6">
    <location>
        <begin position="21"/>
        <end position="41"/>
    </location>
</feature>
<dbReference type="EMBL" id="WHLY01000002">
    <property type="protein sequence ID" value="MPR32750.1"/>
    <property type="molecule type" value="Genomic_DNA"/>
</dbReference>
<comment type="caution">
    <text evidence="8">The sequence shown here is derived from an EMBL/GenBank/DDBJ whole genome shotgun (WGS) entry which is preliminary data.</text>
</comment>
<dbReference type="SUPFAM" id="SSF55874">
    <property type="entry name" value="ATPase domain of HSP90 chaperone/DNA topoisomerase II/histidine kinase"/>
    <property type="match status" value="1"/>
</dbReference>
<dbReference type="SMART" id="SM00388">
    <property type="entry name" value="HisKA"/>
    <property type="match status" value="1"/>
</dbReference>
<dbReference type="Pfam" id="PF00512">
    <property type="entry name" value="HisKA"/>
    <property type="match status" value="1"/>
</dbReference>
<dbReference type="Gene3D" id="3.30.565.10">
    <property type="entry name" value="Histidine kinase-like ATPase, C-terminal domain"/>
    <property type="match status" value="1"/>
</dbReference>
<evidence type="ECO:0000256" key="3">
    <source>
        <dbReference type="ARBA" id="ARBA00022553"/>
    </source>
</evidence>
<feature type="domain" description="Histidine kinase" evidence="7">
    <location>
        <begin position="251"/>
        <end position="481"/>
    </location>
</feature>
<dbReference type="InterPro" id="IPR003594">
    <property type="entry name" value="HATPase_dom"/>
</dbReference>
<dbReference type="EC" id="2.7.13.3" evidence="2"/>
<dbReference type="InterPro" id="IPR007891">
    <property type="entry name" value="CHASE3"/>
</dbReference>
<dbReference type="SMART" id="SM00387">
    <property type="entry name" value="HATPase_c"/>
    <property type="match status" value="1"/>
</dbReference>
<dbReference type="InterPro" id="IPR004358">
    <property type="entry name" value="Sig_transdc_His_kin-like_C"/>
</dbReference>
<dbReference type="CDD" id="cd00082">
    <property type="entry name" value="HisKA"/>
    <property type="match status" value="1"/>
</dbReference>
<keyword evidence="6" id="KW-1133">Transmembrane helix</keyword>